<feature type="domain" description="KANL3/Tex30 alpha/beta hydrolase-like" evidence="1">
    <location>
        <begin position="38"/>
        <end position="234"/>
    </location>
</feature>
<evidence type="ECO:0000313" key="3">
    <source>
        <dbReference type="Proteomes" id="UP000650424"/>
    </source>
</evidence>
<evidence type="ECO:0000313" key="2">
    <source>
        <dbReference type="EMBL" id="MBC3915920.1"/>
    </source>
</evidence>
<comment type="caution">
    <text evidence="2">The sequence shown here is derived from an EMBL/GenBank/DDBJ whole genome shotgun (WGS) entry which is preliminary data.</text>
</comment>
<organism evidence="2 3">
    <name type="scientific">Undibacterium hunanense</name>
    <dbReference type="NCBI Taxonomy" id="2762292"/>
    <lineage>
        <taxon>Bacteria</taxon>
        <taxon>Pseudomonadati</taxon>
        <taxon>Pseudomonadota</taxon>
        <taxon>Betaproteobacteria</taxon>
        <taxon>Burkholderiales</taxon>
        <taxon>Oxalobacteraceae</taxon>
        <taxon>Undibacterium</taxon>
    </lineage>
</organism>
<dbReference type="Gene3D" id="3.40.50.1820">
    <property type="entry name" value="alpha/beta hydrolase"/>
    <property type="match status" value="1"/>
</dbReference>
<evidence type="ECO:0000259" key="1">
    <source>
        <dbReference type="Pfam" id="PF20408"/>
    </source>
</evidence>
<accession>A0ABR6ZJ47</accession>
<name>A0ABR6ZJ47_9BURK</name>
<dbReference type="SUPFAM" id="SSF53474">
    <property type="entry name" value="alpha/beta-Hydrolases"/>
    <property type="match status" value="1"/>
</dbReference>
<dbReference type="Proteomes" id="UP000650424">
    <property type="component" value="Unassembled WGS sequence"/>
</dbReference>
<dbReference type="InterPro" id="IPR046879">
    <property type="entry name" value="KANL3/Tex30_Abhydrolase"/>
</dbReference>
<dbReference type="RefSeq" id="WP_186945189.1">
    <property type="nucleotide sequence ID" value="NZ_JACOGF010000001.1"/>
</dbReference>
<dbReference type="EMBL" id="JACOGF010000001">
    <property type="protein sequence ID" value="MBC3915920.1"/>
    <property type="molecule type" value="Genomic_DNA"/>
</dbReference>
<keyword evidence="3" id="KW-1185">Reference proteome</keyword>
<sequence>MNLSLETKSTSILHLRISDAQVLELRADFPDGAGPFPALILAPGLRYDMDRPAILQTAGHLVMRGIAVYRFNWIFYTVDAESGHPSADLSAEFASMQAVVAAARSDVRVNSHQLSVAGKSFGSVVAWQVFQADKSLQRCILITPLCKAGTANQNEELDTVRQNYPDVEQESRPVTMMAADQDPYCELPLLHRYAARFAKPATVTVLPGNHSFEIPSEDTVSSELAFQLTMDTLSTQMEKFLLD</sequence>
<protein>
    <recommendedName>
        <fullName evidence="1">KANL3/Tex30 alpha/beta hydrolase-like domain-containing protein</fullName>
    </recommendedName>
</protein>
<gene>
    <name evidence="2" type="ORF">H8L32_00350</name>
</gene>
<dbReference type="Pfam" id="PF20408">
    <property type="entry name" value="Abhydrolase_11"/>
    <property type="match status" value="1"/>
</dbReference>
<reference evidence="2 3" key="1">
    <citation type="submission" date="2020-08" db="EMBL/GenBank/DDBJ databases">
        <title>Novel species isolated from subtropical streams in China.</title>
        <authorList>
            <person name="Lu H."/>
        </authorList>
    </citation>
    <scope>NUCLEOTIDE SEQUENCE [LARGE SCALE GENOMIC DNA]</scope>
    <source>
        <strain evidence="2 3">CY18W</strain>
    </source>
</reference>
<proteinExistence type="predicted"/>
<dbReference type="InterPro" id="IPR029058">
    <property type="entry name" value="AB_hydrolase_fold"/>
</dbReference>